<protein>
    <submittedName>
        <fullName evidence="2">Uncharacterized protein</fullName>
    </submittedName>
</protein>
<evidence type="ECO:0000313" key="3">
    <source>
        <dbReference type="Proteomes" id="UP000094819"/>
    </source>
</evidence>
<evidence type="ECO:0000313" key="2">
    <source>
        <dbReference type="EMBL" id="ODN86541.1"/>
    </source>
</evidence>
<proteinExistence type="predicted"/>
<dbReference type="Proteomes" id="UP000094819">
    <property type="component" value="Unassembled WGS sequence"/>
</dbReference>
<dbReference type="AlphaFoldDB" id="A0A1E3IFL6"/>
<accession>A0A1E3IFL6</accession>
<gene>
    <name evidence="2" type="ORF">L198_07235</name>
</gene>
<dbReference type="GeneID" id="30196446"/>
<evidence type="ECO:0000256" key="1">
    <source>
        <dbReference type="SAM" id="MobiDB-lite"/>
    </source>
</evidence>
<sequence>MGPFEAPRRSSNLPDIIPSRYSATPQTPHLIPQMSCRTYSSLTLCIAHILSSNQLEKCPTQVKIFTLTGAGGHVVLLPAIHIHSPKLEVVQGAEVEGEDEVAAEEAPGVGIWNPRVRVAKAVGPETRKLVRIVSDDMSEPLTTSVPLNNSERPASAPVPSGSNATLRATLTDLVIGFLPLHRLFAVDKPPPRSPLPYIIPDTMAGYGVAVKAVYEDIVCQRTATHS</sequence>
<dbReference type="RefSeq" id="XP_019028724.1">
    <property type="nucleotide sequence ID" value="XM_019179243.1"/>
</dbReference>
<feature type="region of interest" description="Disordered" evidence="1">
    <location>
        <begin position="141"/>
        <end position="163"/>
    </location>
</feature>
<feature type="compositionally biased region" description="Polar residues" evidence="1">
    <location>
        <begin position="141"/>
        <end position="152"/>
    </location>
</feature>
<keyword evidence="3" id="KW-1185">Reference proteome</keyword>
<name>A0A1E3IFL6_9TREE</name>
<reference evidence="2 3" key="1">
    <citation type="submission" date="2016-06" db="EMBL/GenBank/DDBJ databases">
        <title>Evolution of pathogenesis and genome organization in the Tremellales.</title>
        <authorList>
            <person name="Cuomo C."/>
            <person name="Litvintseva A."/>
            <person name="Heitman J."/>
            <person name="Chen Y."/>
            <person name="Sun S."/>
            <person name="Springer D."/>
            <person name="Dromer F."/>
            <person name="Young S."/>
            <person name="Zeng Q."/>
            <person name="Chapman S."/>
            <person name="Gujja S."/>
            <person name="Saif S."/>
            <person name="Birren B."/>
        </authorList>
    </citation>
    <scope>NUCLEOTIDE SEQUENCE [LARGE SCALE GENOMIC DNA]</scope>
    <source>
        <strain evidence="2 3">CBS 7118</strain>
    </source>
</reference>
<dbReference type="EMBL" id="AWGH01000031">
    <property type="protein sequence ID" value="ODN86541.1"/>
    <property type="molecule type" value="Genomic_DNA"/>
</dbReference>
<dbReference type="OrthoDB" id="10525646at2759"/>
<organism evidence="2 3">
    <name type="scientific">Cryptococcus wingfieldii CBS 7118</name>
    <dbReference type="NCBI Taxonomy" id="1295528"/>
    <lineage>
        <taxon>Eukaryota</taxon>
        <taxon>Fungi</taxon>
        <taxon>Dikarya</taxon>
        <taxon>Basidiomycota</taxon>
        <taxon>Agaricomycotina</taxon>
        <taxon>Tremellomycetes</taxon>
        <taxon>Tremellales</taxon>
        <taxon>Cryptococcaceae</taxon>
        <taxon>Cryptococcus</taxon>
    </lineage>
</organism>
<comment type="caution">
    <text evidence="2">The sequence shown here is derived from an EMBL/GenBank/DDBJ whole genome shotgun (WGS) entry which is preliminary data.</text>
</comment>